<sequence>MKYSYLTSFNPRTGQHFRRPIVDVEIFGPTGNFSTIALLDSGADNCLFNIEYAKEIGIDLNKCTKTSTTGVEGDRTDVYLTEIYIQVKFLDKIKIEVGFIDSRSVNGLLGQIGFFDLNRIKFERDHGTFEINPVK</sequence>
<protein>
    <recommendedName>
        <fullName evidence="3">Peptidase A2 domain-containing protein</fullName>
    </recommendedName>
</protein>
<gene>
    <name evidence="1" type="ORF">UU24_C0001G0022</name>
</gene>
<accession>A0A0G0TSD2</accession>
<dbReference type="Gene3D" id="2.40.70.10">
    <property type="entry name" value="Acid Proteases"/>
    <property type="match status" value="1"/>
</dbReference>
<name>A0A0G0TSD2_9BACT</name>
<evidence type="ECO:0000313" key="2">
    <source>
        <dbReference type="Proteomes" id="UP000034749"/>
    </source>
</evidence>
<organism evidence="1 2">
    <name type="scientific">Candidatus Nomurabacteria bacterium GW2011_GWA2_40_9</name>
    <dbReference type="NCBI Taxonomy" id="1618734"/>
    <lineage>
        <taxon>Bacteria</taxon>
        <taxon>Candidatus Nomuraibacteriota</taxon>
    </lineage>
</organism>
<evidence type="ECO:0008006" key="3">
    <source>
        <dbReference type="Google" id="ProtNLM"/>
    </source>
</evidence>
<dbReference type="Proteomes" id="UP000034749">
    <property type="component" value="Unassembled WGS sequence"/>
</dbReference>
<reference evidence="1 2" key="1">
    <citation type="journal article" date="2015" name="Nature">
        <title>rRNA introns, odd ribosomes, and small enigmatic genomes across a large radiation of phyla.</title>
        <authorList>
            <person name="Brown C.T."/>
            <person name="Hug L.A."/>
            <person name="Thomas B.C."/>
            <person name="Sharon I."/>
            <person name="Castelle C.J."/>
            <person name="Singh A."/>
            <person name="Wilkins M.J."/>
            <person name="Williams K.H."/>
            <person name="Banfield J.F."/>
        </authorList>
    </citation>
    <scope>NUCLEOTIDE SEQUENCE [LARGE SCALE GENOMIC DNA]</scope>
</reference>
<proteinExistence type="predicted"/>
<dbReference type="AlphaFoldDB" id="A0A0G0TSD2"/>
<dbReference type="EMBL" id="LBZW01000001">
    <property type="protein sequence ID" value="KKR79863.1"/>
    <property type="molecule type" value="Genomic_DNA"/>
</dbReference>
<dbReference type="InterPro" id="IPR021109">
    <property type="entry name" value="Peptidase_aspartic_dom_sf"/>
</dbReference>
<dbReference type="SUPFAM" id="SSF50630">
    <property type="entry name" value="Acid proteases"/>
    <property type="match status" value="1"/>
</dbReference>
<comment type="caution">
    <text evidence="1">The sequence shown here is derived from an EMBL/GenBank/DDBJ whole genome shotgun (WGS) entry which is preliminary data.</text>
</comment>
<evidence type="ECO:0000313" key="1">
    <source>
        <dbReference type="EMBL" id="KKR79863.1"/>
    </source>
</evidence>